<keyword evidence="3" id="KW-1185">Reference proteome</keyword>
<dbReference type="Proteomes" id="UP000294003">
    <property type="component" value="Unassembled WGS sequence"/>
</dbReference>
<feature type="region of interest" description="Disordered" evidence="1">
    <location>
        <begin position="551"/>
        <end position="579"/>
    </location>
</feature>
<dbReference type="EMBL" id="QJNS01000274">
    <property type="protein sequence ID" value="RYO80872.1"/>
    <property type="molecule type" value="Genomic_DNA"/>
</dbReference>
<feature type="compositionally biased region" description="Polar residues" evidence="1">
    <location>
        <begin position="101"/>
        <end position="116"/>
    </location>
</feature>
<feature type="compositionally biased region" description="Basic and acidic residues" evidence="1">
    <location>
        <begin position="17"/>
        <end position="30"/>
    </location>
</feature>
<evidence type="ECO:0008006" key="4">
    <source>
        <dbReference type="Google" id="ProtNLM"/>
    </source>
</evidence>
<dbReference type="CDD" id="cd12148">
    <property type="entry name" value="fungal_TF_MHR"/>
    <property type="match status" value="1"/>
</dbReference>
<feature type="compositionally biased region" description="Basic and acidic residues" evidence="1">
    <location>
        <begin position="435"/>
        <end position="445"/>
    </location>
</feature>
<feature type="compositionally biased region" description="Polar residues" evidence="1">
    <location>
        <begin position="31"/>
        <end position="54"/>
    </location>
</feature>
<reference evidence="2 3" key="1">
    <citation type="submission" date="2018-06" db="EMBL/GenBank/DDBJ databases">
        <title>Complete Genomes of Monosporascus.</title>
        <authorList>
            <person name="Robinson A.J."/>
            <person name="Natvig D.O."/>
        </authorList>
    </citation>
    <scope>NUCLEOTIDE SEQUENCE [LARGE SCALE GENOMIC DNA]</scope>
    <source>
        <strain evidence="2 3">CBS 609.92</strain>
    </source>
</reference>
<protein>
    <recommendedName>
        <fullName evidence="4">Transcription factor domain-containing protein</fullName>
    </recommendedName>
</protein>
<comment type="caution">
    <text evidence="2">The sequence shown here is derived from an EMBL/GenBank/DDBJ whole genome shotgun (WGS) entry which is preliminary data.</text>
</comment>
<organism evidence="2 3">
    <name type="scientific">Monosporascus cannonballus</name>
    <dbReference type="NCBI Taxonomy" id="155416"/>
    <lineage>
        <taxon>Eukaryota</taxon>
        <taxon>Fungi</taxon>
        <taxon>Dikarya</taxon>
        <taxon>Ascomycota</taxon>
        <taxon>Pezizomycotina</taxon>
        <taxon>Sordariomycetes</taxon>
        <taxon>Xylariomycetidae</taxon>
        <taxon>Xylariales</taxon>
        <taxon>Xylariales incertae sedis</taxon>
        <taxon>Monosporascus</taxon>
    </lineage>
</organism>
<feature type="region of interest" description="Disordered" evidence="1">
    <location>
        <begin position="95"/>
        <end position="116"/>
    </location>
</feature>
<proteinExistence type="predicted"/>
<feature type="region of interest" description="Disordered" evidence="1">
    <location>
        <begin position="1"/>
        <end position="54"/>
    </location>
</feature>
<gene>
    <name evidence="2" type="ORF">DL762_007422</name>
</gene>
<evidence type="ECO:0000313" key="3">
    <source>
        <dbReference type="Proteomes" id="UP000294003"/>
    </source>
</evidence>
<accession>A0ABY0GZB2</accession>
<name>A0ABY0GZB2_9PEZI</name>
<sequence>MVKFVGSDSAGFPLKPANDKESQPRTDRHLQTASSNGKSPSTAPATQTDITNTAGRVSRFVGDMNPECMFIEVTSPYSSRDHSIRGGVGVWQSRVPDKPCSASSATGQESTSGRTTQGILKPHVQVSYLPCRPPASDFVALRRIYVEKLDPLFPAISLHLARPPEDEIAWIVLQQVVSLAAASEPEAVPHLRLQNREGLLGRNEFSAALSTAIRTTIDAGFITDRVIETRILLVFSLYMQPTCPEEADQPARAFTDAVHQMHTLGLHLAADRDRDDFISTRSLFCCLWALDRITSSLYGRALLIHERDIGWDLDACIEAQSAPFRLFLMVVRLLDKVIDLYRPKNLLIQEVKVIELPIFEQMIIDAGATKVPSAFLGGIFWTAKVMASMAEQVLQEMDKAVASLTSQESQTADPSRNAGIPTGDGVGPTVAVPEEPTRQPHERGNVDPSFLGAAPDLDVFGHLDPTFDLDAVDAALEGNLDFGASSNCCFSWTRTSQNPGYFSSFSPPSTEHSELFFGVLVLWAVGAALFPPPSPRDELHCLLREMGAAVLPNPDPEDRPPLYDADIPPPPYDSPRYTA</sequence>
<feature type="region of interest" description="Disordered" evidence="1">
    <location>
        <begin position="404"/>
        <end position="446"/>
    </location>
</feature>
<evidence type="ECO:0000256" key="1">
    <source>
        <dbReference type="SAM" id="MobiDB-lite"/>
    </source>
</evidence>
<feature type="compositionally biased region" description="Polar residues" evidence="1">
    <location>
        <begin position="404"/>
        <end position="414"/>
    </location>
</feature>
<evidence type="ECO:0000313" key="2">
    <source>
        <dbReference type="EMBL" id="RYO80872.1"/>
    </source>
</evidence>